<comment type="caution">
    <text evidence="12">The sequence shown here is derived from an EMBL/GenBank/DDBJ whole genome shotgun (WGS) entry which is preliminary data.</text>
</comment>
<dbReference type="InterPro" id="IPR018060">
    <property type="entry name" value="HTH_AraC"/>
</dbReference>
<keyword evidence="4 12" id="KW-0808">Transferase</keyword>
<feature type="region of interest" description="Disordered" evidence="10">
    <location>
        <begin position="1"/>
        <end position="24"/>
    </location>
</feature>
<dbReference type="Pfam" id="PF02805">
    <property type="entry name" value="Ada_Zn_binding"/>
    <property type="match status" value="1"/>
</dbReference>
<dbReference type="InterPro" id="IPR009057">
    <property type="entry name" value="Homeodomain-like_sf"/>
</dbReference>
<evidence type="ECO:0000256" key="6">
    <source>
        <dbReference type="ARBA" id="ARBA00023015"/>
    </source>
</evidence>
<dbReference type="GO" id="GO:0008168">
    <property type="term" value="F:methyltransferase activity"/>
    <property type="evidence" value="ECO:0007669"/>
    <property type="project" value="UniProtKB-KW"/>
</dbReference>
<evidence type="ECO:0000256" key="3">
    <source>
        <dbReference type="ARBA" id="ARBA00012000"/>
    </source>
</evidence>
<organism evidence="12 13">
    <name type="scientific">Deinococcus radiotolerans</name>
    <dbReference type="NCBI Taxonomy" id="1309407"/>
    <lineage>
        <taxon>Bacteria</taxon>
        <taxon>Thermotogati</taxon>
        <taxon>Deinococcota</taxon>
        <taxon>Deinococci</taxon>
        <taxon>Deinococcales</taxon>
        <taxon>Deinococcaceae</taxon>
        <taxon>Deinococcus</taxon>
    </lineage>
</organism>
<dbReference type="Pfam" id="PF00730">
    <property type="entry name" value="HhH-GPD"/>
    <property type="match status" value="1"/>
</dbReference>
<dbReference type="SUPFAM" id="SSF48150">
    <property type="entry name" value="DNA-glycosylase"/>
    <property type="match status" value="1"/>
</dbReference>
<evidence type="ECO:0000256" key="4">
    <source>
        <dbReference type="ARBA" id="ARBA00022603"/>
    </source>
</evidence>
<dbReference type="PANTHER" id="PTHR43003">
    <property type="entry name" value="DNA-3-METHYLADENINE GLYCOSYLASE"/>
    <property type="match status" value="1"/>
</dbReference>
<dbReference type="EC" id="3.2.2.21" evidence="3"/>
<dbReference type="CDD" id="cd00056">
    <property type="entry name" value="ENDO3c"/>
    <property type="match status" value="1"/>
</dbReference>
<evidence type="ECO:0000256" key="2">
    <source>
        <dbReference type="ARBA" id="ARBA00001947"/>
    </source>
</evidence>
<dbReference type="EMBL" id="BMPE01000002">
    <property type="protein sequence ID" value="GGK98416.1"/>
    <property type="molecule type" value="Genomic_DNA"/>
</dbReference>
<proteinExistence type="predicted"/>
<keyword evidence="13" id="KW-1185">Reference proteome</keyword>
<protein>
    <recommendedName>
        <fullName evidence="3">DNA-3-methyladenine glycosylase II</fullName>
        <ecNumber evidence="3">3.2.2.21</ecNumber>
    </recommendedName>
</protein>
<dbReference type="SUPFAM" id="SSF46689">
    <property type="entry name" value="Homeodomain-like"/>
    <property type="match status" value="1"/>
</dbReference>
<evidence type="ECO:0000313" key="13">
    <source>
        <dbReference type="Proteomes" id="UP000604341"/>
    </source>
</evidence>
<evidence type="ECO:0000256" key="9">
    <source>
        <dbReference type="ARBA" id="ARBA00023204"/>
    </source>
</evidence>
<keyword evidence="5" id="KW-0227">DNA damage</keyword>
<dbReference type="Proteomes" id="UP000604341">
    <property type="component" value="Unassembled WGS sequence"/>
</dbReference>
<dbReference type="PROSITE" id="PS01124">
    <property type="entry name" value="HTH_ARAC_FAMILY_2"/>
    <property type="match status" value="1"/>
</dbReference>
<keyword evidence="9" id="KW-0234">DNA repair</keyword>
<dbReference type="InterPro" id="IPR011257">
    <property type="entry name" value="DNA_glycosylase"/>
</dbReference>
<dbReference type="Gene3D" id="1.10.10.60">
    <property type="entry name" value="Homeodomain-like"/>
    <property type="match status" value="1"/>
</dbReference>
<dbReference type="PANTHER" id="PTHR43003:SF13">
    <property type="entry name" value="DNA-3-METHYLADENINE GLYCOSYLASE 2"/>
    <property type="match status" value="1"/>
</dbReference>
<keyword evidence="8" id="KW-0804">Transcription</keyword>
<evidence type="ECO:0000313" key="12">
    <source>
        <dbReference type="EMBL" id="GGK98416.1"/>
    </source>
</evidence>
<evidence type="ECO:0000256" key="10">
    <source>
        <dbReference type="SAM" id="MobiDB-lite"/>
    </source>
</evidence>
<dbReference type="InterPro" id="IPR051912">
    <property type="entry name" value="Alkylbase_DNA_Glycosylase/TA"/>
</dbReference>
<dbReference type="GO" id="GO:0032259">
    <property type="term" value="P:methylation"/>
    <property type="evidence" value="ECO:0007669"/>
    <property type="project" value="UniProtKB-KW"/>
</dbReference>
<comment type="cofactor">
    <cofactor evidence="2">
        <name>Zn(2+)</name>
        <dbReference type="ChEBI" id="CHEBI:29105"/>
    </cofactor>
</comment>
<feature type="domain" description="HTH araC/xylS-type" evidence="11">
    <location>
        <begin position="125"/>
        <end position="207"/>
    </location>
</feature>
<keyword evidence="7" id="KW-0010">Activator</keyword>
<dbReference type="InterPro" id="IPR003265">
    <property type="entry name" value="HhH-GPD_domain"/>
</dbReference>
<reference evidence="13" key="1">
    <citation type="journal article" date="2019" name="Int. J. Syst. Evol. Microbiol.">
        <title>The Global Catalogue of Microorganisms (GCM) 10K type strain sequencing project: providing services to taxonomists for standard genome sequencing and annotation.</title>
        <authorList>
            <consortium name="The Broad Institute Genomics Platform"/>
            <consortium name="The Broad Institute Genome Sequencing Center for Infectious Disease"/>
            <person name="Wu L."/>
            <person name="Ma J."/>
        </authorList>
    </citation>
    <scope>NUCLEOTIDE SEQUENCE [LARGE SCALE GENOMIC DNA]</scope>
    <source>
        <strain evidence="13">JCM 19173</strain>
    </source>
</reference>
<comment type="catalytic activity">
    <reaction evidence="1">
        <text>Hydrolysis of alkylated DNA, releasing 3-methyladenine, 3-methylguanine, 7-methylguanine and 7-methyladenine.</text>
        <dbReference type="EC" id="3.2.2.21"/>
    </reaction>
</comment>
<dbReference type="Pfam" id="PF12833">
    <property type="entry name" value="HTH_18"/>
    <property type="match status" value="1"/>
</dbReference>
<accession>A0ABQ2FIL0</accession>
<dbReference type="SMART" id="SM00342">
    <property type="entry name" value="HTH_ARAC"/>
    <property type="match status" value="1"/>
</dbReference>
<dbReference type="InterPro" id="IPR035451">
    <property type="entry name" value="Ada-like_dom_sf"/>
</dbReference>
<evidence type="ECO:0000256" key="7">
    <source>
        <dbReference type="ARBA" id="ARBA00023159"/>
    </source>
</evidence>
<name>A0ABQ2FIL0_9DEIO</name>
<evidence type="ECO:0000256" key="1">
    <source>
        <dbReference type="ARBA" id="ARBA00000086"/>
    </source>
</evidence>
<evidence type="ECO:0000256" key="8">
    <source>
        <dbReference type="ARBA" id="ARBA00023163"/>
    </source>
</evidence>
<dbReference type="SUPFAM" id="SSF57884">
    <property type="entry name" value="Ada DNA repair protein, N-terminal domain (N-Ada 10)"/>
    <property type="match status" value="1"/>
</dbReference>
<sequence>MAAMNRNDRNAPASRPPPTGAADAPVSLPYARDFMLGRMFAADAAFDGLFYTGVTSTGIYCLPSCRARKPRAEHVQFHATPLEARAAGLRACRRCHPDAYRGVPPHEAALMAALGSVHVPDVPDVRALAAALHLGESALHAHWRALFQVTPGEWLARERVRLAARALRDTGERAAAIAFGVGFGSLSAFGAQFRRVMHLTPQAWRVAGRNGGLTLTLPAGVPLAVVWRDLSRDPRSVTQRVDAPAGRLTFAWTLPTGPQRVALHVTAGKVEVHPDEPDRLSSPDWEALHALTVRALGLHTPQTGRGWPVPLAPQPFDGLIWAVAAQQVTFAQACRVRRTLTERHGTPVAGDLIAPPTAAQLSALNDADLRAAGLTDARAALMRRLAGRAARHELNLDALARGTVSAARRTLLAVPGIGPWTAEYVLLRVLGFPDIVPDGDAALAASLRRTHALPTKPTPAQVQALLLPHAPRRSQAVLRAWHAALDRT</sequence>
<dbReference type="Gene3D" id="3.40.10.10">
    <property type="entry name" value="DNA Methylphosphotriester Repair Domain"/>
    <property type="match status" value="1"/>
</dbReference>
<keyword evidence="6" id="KW-0805">Transcription regulation</keyword>
<evidence type="ECO:0000256" key="5">
    <source>
        <dbReference type="ARBA" id="ARBA00022763"/>
    </source>
</evidence>
<evidence type="ECO:0000259" key="11">
    <source>
        <dbReference type="PROSITE" id="PS01124"/>
    </source>
</evidence>
<dbReference type="InterPro" id="IPR004026">
    <property type="entry name" value="Ada_DNA_repair_Zn-bd"/>
</dbReference>
<keyword evidence="4 12" id="KW-0489">Methyltransferase</keyword>
<dbReference type="Gene3D" id="1.10.340.30">
    <property type="entry name" value="Hypothetical protein, domain 2"/>
    <property type="match status" value="1"/>
</dbReference>
<gene>
    <name evidence="12" type="primary">Ada</name>
    <name evidence="12" type="ORF">GCM10010844_15800</name>
</gene>
<dbReference type="SMART" id="SM00478">
    <property type="entry name" value="ENDO3c"/>
    <property type="match status" value="1"/>
</dbReference>